<evidence type="ECO:0000313" key="2">
    <source>
        <dbReference type="Proteomes" id="UP001054837"/>
    </source>
</evidence>
<organism evidence="1 2">
    <name type="scientific">Caerostris darwini</name>
    <dbReference type="NCBI Taxonomy" id="1538125"/>
    <lineage>
        <taxon>Eukaryota</taxon>
        <taxon>Metazoa</taxon>
        <taxon>Ecdysozoa</taxon>
        <taxon>Arthropoda</taxon>
        <taxon>Chelicerata</taxon>
        <taxon>Arachnida</taxon>
        <taxon>Araneae</taxon>
        <taxon>Araneomorphae</taxon>
        <taxon>Entelegynae</taxon>
        <taxon>Araneoidea</taxon>
        <taxon>Araneidae</taxon>
        <taxon>Caerostris</taxon>
    </lineage>
</organism>
<dbReference type="AlphaFoldDB" id="A0AAV4WU38"/>
<protein>
    <submittedName>
        <fullName evidence="1">Uncharacterized protein</fullName>
    </submittedName>
</protein>
<accession>A0AAV4WU38</accession>
<sequence>MDTLSPTPLVNPLLPSEPYAYYSSHFSFFFYQGMFPSIQGSPSLKSWRTPLPQTRVTREVVPPPPYDPLTPCNGRHWISEYNLLFQPIEVARTKSCI</sequence>
<reference evidence="1 2" key="1">
    <citation type="submission" date="2021-06" db="EMBL/GenBank/DDBJ databases">
        <title>Caerostris darwini draft genome.</title>
        <authorList>
            <person name="Kono N."/>
            <person name="Arakawa K."/>
        </authorList>
    </citation>
    <scope>NUCLEOTIDE SEQUENCE [LARGE SCALE GENOMIC DNA]</scope>
</reference>
<keyword evidence="2" id="KW-1185">Reference proteome</keyword>
<dbReference type="EMBL" id="BPLQ01015016">
    <property type="protein sequence ID" value="GIY85185.1"/>
    <property type="molecule type" value="Genomic_DNA"/>
</dbReference>
<gene>
    <name evidence="1" type="ORF">CDAR_310131</name>
</gene>
<name>A0AAV4WU38_9ARAC</name>
<proteinExistence type="predicted"/>
<dbReference type="Proteomes" id="UP001054837">
    <property type="component" value="Unassembled WGS sequence"/>
</dbReference>
<comment type="caution">
    <text evidence="1">The sequence shown here is derived from an EMBL/GenBank/DDBJ whole genome shotgun (WGS) entry which is preliminary data.</text>
</comment>
<evidence type="ECO:0000313" key="1">
    <source>
        <dbReference type="EMBL" id="GIY85185.1"/>
    </source>
</evidence>